<evidence type="ECO:0000256" key="18">
    <source>
        <dbReference type="ARBA" id="ARBA00023157"/>
    </source>
</evidence>
<proteinExistence type="inferred from homology"/>
<evidence type="ECO:0000256" key="5">
    <source>
        <dbReference type="ARBA" id="ARBA00012951"/>
    </source>
</evidence>
<feature type="region of interest" description="Disordered" evidence="22">
    <location>
        <begin position="94"/>
        <end position="113"/>
    </location>
</feature>
<evidence type="ECO:0000256" key="15">
    <source>
        <dbReference type="ARBA" id="ARBA00023004"/>
    </source>
</evidence>
<dbReference type="EC" id="7.1.1.8" evidence="5 20"/>
<dbReference type="Pfam" id="PF10399">
    <property type="entry name" value="UCR_Fe-S_N"/>
    <property type="match status" value="1"/>
</dbReference>
<dbReference type="GO" id="GO:0008121">
    <property type="term" value="F:quinol-cytochrome-c reductase activity"/>
    <property type="evidence" value="ECO:0007669"/>
    <property type="project" value="UniProtKB-EC"/>
</dbReference>
<evidence type="ECO:0000256" key="7">
    <source>
        <dbReference type="ARBA" id="ARBA00022448"/>
    </source>
</evidence>
<keyword evidence="14" id="KW-1133">Transmembrane helix</keyword>
<keyword evidence="13 20" id="KW-0249">Electron transport</keyword>
<keyword evidence="11" id="KW-0479">Metal-binding</keyword>
<protein>
    <recommendedName>
        <fullName evidence="6 20">Ubiquinol-cytochrome c reductase iron-sulfur subunit</fullName>
        <ecNumber evidence="5 20">7.1.1.8</ecNumber>
    </recommendedName>
</protein>
<evidence type="ECO:0000256" key="3">
    <source>
        <dbReference type="ARBA" id="ARBA00010651"/>
    </source>
</evidence>
<gene>
    <name evidence="24" type="ORF">SAMN05421510_102917</name>
</gene>
<organism evidence="24 25">
    <name type="scientific">Nitrosomonas ureae</name>
    <dbReference type="NCBI Taxonomy" id="44577"/>
    <lineage>
        <taxon>Bacteria</taxon>
        <taxon>Pseudomonadati</taxon>
        <taxon>Pseudomonadota</taxon>
        <taxon>Betaproteobacteria</taxon>
        <taxon>Nitrosomonadales</taxon>
        <taxon>Nitrosomonadaceae</taxon>
        <taxon>Nitrosomonas</taxon>
    </lineage>
</organism>
<evidence type="ECO:0000256" key="20">
    <source>
        <dbReference type="RuleBase" id="RU004494"/>
    </source>
</evidence>
<dbReference type="PRINTS" id="PR00162">
    <property type="entry name" value="RIESKE"/>
</dbReference>
<evidence type="ECO:0000259" key="23">
    <source>
        <dbReference type="PROSITE" id="PS51296"/>
    </source>
</evidence>
<dbReference type="InterPro" id="IPR005805">
    <property type="entry name" value="Rieske_Fe-S_prot_C"/>
</dbReference>
<dbReference type="Pfam" id="PF00355">
    <property type="entry name" value="Rieske"/>
    <property type="match status" value="1"/>
</dbReference>
<keyword evidence="8" id="KW-1003">Cell membrane</keyword>
<evidence type="ECO:0000313" key="24">
    <source>
        <dbReference type="EMBL" id="SEQ22359.1"/>
    </source>
</evidence>
<dbReference type="Gene3D" id="1.20.5.510">
    <property type="entry name" value="Single helix bin"/>
    <property type="match status" value="1"/>
</dbReference>
<dbReference type="SUPFAM" id="SSF50022">
    <property type="entry name" value="ISP domain"/>
    <property type="match status" value="1"/>
</dbReference>
<dbReference type="InterPro" id="IPR019470">
    <property type="entry name" value="Ubiq_cytC_Rdtase_Fe-S_su_TAT"/>
</dbReference>
<comment type="subcellular location">
    <subcellularLocation>
        <location evidence="2">Cell membrane</location>
        <topology evidence="2">Single-pass membrane protein</topology>
    </subcellularLocation>
</comment>
<keyword evidence="10" id="KW-0001">2Fe-2S</keyword>
<dbReference type="InterPro" id="IPR006317">
    <property type="entry name" value="Ubiquinol_cyt_c_Rdtase_Fe-S-su"/>
</dbReference>
<keyword evidence="18" id="KW-1015">Disulfide bond</keyword>
<dbReference type="GO" id="GO:0005886">
    <property type="term" value="C:plasma membrane"/>
    <property type="evidence" value="ECO:0007669"/>
    <property type="project" value="UniProtKB-SubCell"/>
</dbReference>
<comment type="miscellaneous">
    <text evidence="20">The Rieske protein is a high potential 2Fe-2S protein.</text>
</comment>
<dbReference type="PROSITE" id="PS51318">
    <property type="entry name" value="TAT"/>
    <property type="match status" value="1"/>
</dbReference>
<comment type="function">
    <text evidence="1">Component of the ubiquinol-cytochrome c reductase complex (complex III or cytochrome b-c1 complex), which is a respiratory chain that generates an electrochemical potential coupled to ATP synthesis.</text>
</comment>
<evidence type="ECO:0000256" key="10">
    <source>
        <dbReference type="ARBA" id="ARBA00022714"/>
    </source>
</evidence>
<dbReference type="Proteomes" id="UP000181998">
    <property type="component" value="Unassembled WGS sequence"/>
</dbReference>
<dbReference type="GO" id="GO:0051537">
    <property type="term" value="F:2 iron, 2 sulfur cluster binding"/>
    <property type="evidence" value="ECO:0007669"/>
    <property type="project" value="UniProtKB-KW"/>
</dbReference>
<evidence type="ECO:0000256" key="21">
    <source>
        <dbReference type="RuleBase" id="RU004497"/>
    </source>
</evidence>
<evidence type="ECO:0000256" key="4">
    <source>
        <dbReference type="ARBA" id="ARBA00011649"/>
    </source>
</evidence>
<dbReference type="PANTHER" id="PTHR10134">
    <property type="entry name" value="CYTOCHROME B-C1 COMPLEX SUBUNIT RIESKE, MITOCHONDRIAL"/>
    <property type="match status" value="1"/>
</dbReference>
<evidence type="ECO:0000256" key="8">
    <source>
        <dbReference type="ARBA" id="ARBA00022475"/>
    </source>
</evidence>
<dbReference type="NCBIfam" id="TIGR01416">
    <property type="entry name" value="Rieske_proteo"/>
    <property type="match status" value="1"/>
</dbReference>
<comment type="subunit">
    <text evidence="4 21">The main subunits of complex b-c1 are: cytochrome b, cytochrome c1 and the Rieske protein.</text>
</comment>
<dbReference type="PROSITE" id="PS51296">
    <property type="entry name" value="RIESKE"/>
    <property type="match status" value="1"/>
</dbReference>
<evidence type="ECO:0000256" key="14">
    <source>
        <dbReference type="ARBA" id="ARBA00022989"/>
    </source>
</evidence>
<dbReference type="CDD" id="cd03470">
    <property type="entry name" value="Rieske_cytochrome_bc1"/>
    <property type="match status" value="1"/>
</dbReference>
<keyword evidence="9" id="KW-0812">Transmembrane</keyword>
<evidence type="ECO:0000256" key="6">
    <source>
        <dbReference type="ARBA" id="ARBA00019816"/>
    </source>
</evidence>
<dbReference type="InterPro" id="IPR014349">
    <property type="entry name" value="Rieske_Fe-S_prot"/>
</dbReference>
<evidence type="ECO:0000256" key="9">
    <source>
        <dbReference type="ARBA" id="ARBA00022692"/>
    </source>
</evidence>
<evidence type="ECO:0000256" key="16">
    <source>
        <dbReference type="ARBA" id="ARBA00023014"/>
    </source>
</evidence>
<dbReference type="EMBL" id="FOFX01000029">
    <property type="protein sequence ID" value="SEQ22359.1"/>
    <property type="molecule type" value="Genomic_DNA"/>
</dbReference>
<dbReference type="AlphaFoldDB" id="A0A1H9E9L0"/>
<dbReference type="STRING" id="44577.ATY38_07560"/>
<evidence type="ECO:0000313" key="25">
    <source>
        <dbReference type="Proteomes" id="UP000181998"/>
    </source>
</evidence>
<evidence type="ECO:0000256" key="1">
    <source>
        <dbReference type="ARBA" id="ARBA00002444"/>
    </source>
</evidence>
<evidence type="ECO:0000256" key="22">
    <source>
        <dbReference type="SAM" id="MobiDB-lite"/>
    </source>
</evidence>
<sequence length="203" mass="21973">MMADSFSINEKMSGRRKFLVAATSVAGGVAGAAIATPFLLSMMPSERAKAAGAPVEVDISKLEPGMLLMVEWRGRVVWVLNRTPEMLETLEKVEGELADPNSEKNQQPEYAKNRTRSIKPEILVTEGVCTHLGCSPVFRKDIAPADLGPDWLGGFFCPCHGSKFDLAGRVYKHVPASTNMVVPPHVYLSDSRLLIGSESEGSA</sequence>
<dbReference type="GO" id="GO:0046872">
    <property type="term" value="F:metal ion binding"/>
    <property type="evidence" value="ECO:0007669"/>
    <property type="project" value="UniProtKB-KW"/>
</dbReference>
<evidence type="ECO:0000256" key="13">
    <source>
        <dbReference type="ARBA" id="ARBA00022982"/>
    </source>
</evidence>
<keyword evidence="15" id="KW-0408">Iron</keyword>
<dbReference type="InterPro" id="IPR006311">
    <property type="entry name" value="TAT_signal"/>
</dbReference>
<accession>A0A1H9E9L0</accession>
<comment type="cofactor">
    <cofactor evidence="20">
        <name>[2Fe-2S] cluster</name>
        <dbReference type="ChEBI" id="CHEBI:190135"/>
    </cofactor>
    <text evidence="20">Binds 1 [2Fe-2S] cluster per subunit.</text>
</comment>
<comment type="similarity">
    <text evidence="3">Belongs to the Rieske iron-sulfur protein family.</text>
</comment>
<evidence type="ECO:0000256" key="2">
    <source>
        <dbReference type="ARBA" id="ARBA00004162"/>
    </source>
</evidence>
<keyword evidence="16" id="KW-0411">Iron-sulfur</keyword>
<evidence type="ECO:0000256" key="11">
    <source>
        <dbReference type="ARBA" id="ARBA00022723"/>
    </source>
</evidence>
<evidence type="ECO:0000256" key="17">
    <source>
        <dbReference type="ARBA" id="ARBA00023136"/>
    </source>
</evidence>
<dbReference type="Gene3D" id="2.102.10.10">
    <property type="entry name" value="Rieske [2Fe-2S] iron-sulphur domain"/>
    <property type="match status" value="1"/>
</dbReference>
<comment type="catalytic activity">
    <reaction evidence="19 20">
        <text>a quinol + 2 Fe(III)-[cytochrome c](out) = a quinone + 2 Fe(II)-[cytochrome c](out) + 2 H(+)(out)</text>
        <dbReference type="Rhea" id="RHEA:11484"/>
        <dbReference type="Rhea" id="RHEA-COMP:10350"/>
        <dbReference type="Rhea" id="RHEA-COMP:14399"/>
        <dbReference type="ChEBI" id="CHEBI:15378"/>
        <dbReference type="ChEBI" id="CHEBI:24646"/>
        <dbReference type="ChEBI" id="CHEBI:29033"/>
        <dbReference type="ChEBI" id="CHEBI:29034"/>
        <dbReference type="ChEBI" id="CHEBI:132124"/>
        <dbReference type="EC" id="7.1.1.8"/>
    </reaction>
</comment>
<name>A0A1H9E9L0_9PROT</name>
<dbReference type="InterPro" id="IPR017941">
    <property type="entry name" value="Rieske_2Fe-2S"/>
</dbReference>
<evidence type="ECO:0000256" key="12">
    <source>
        <dbReference type="ARBA" id="ARBA00022967"/>
    </source>
</evidence>
<keyword evidence="12" id="KW-1278">Translocase</keyword>
<keyword evidence="7 20" id="KW-0813">Transport</keyword>
<feature type="domain" description="Rieske" evidence="23">
    <location>
        <begin position="95"/>
        <end position="194"/>
    </location>
</feature>
<evidence type="ECO:0000256" key="19">
    <source>
        <dbReference type="ARBA" id="ARBA00029351"/>
    </source>
</evidence>
<dbReference type="InterPro" id="IPR036922">
    <property type="entry name" value="Rieske_2Fe-2S_sf"/>
</dbReference>
<keyword evidence="17" id="KW-0472">Membrane</keyword>
<reference evidence="24 25" key="1">
    <citation type="submission" date="2016-10" db="EMBL/GenBank/DDBJ databases">
        <authorList>
            <person name="de Groot N.N."/>
        </authorList>
    </citation>
    <scope>NUCLEOTIDE SEQUENCE [LARGE SCALE GENOMIC DNA]</scope>
    <source>
        <strain evidence="24 25">Nm9</strain>
    </source>
</reference>